<proteinExistence type="predicted"/>
<name>A0A7Z8K1X3_9CELL</name>
<evidence type="ECO:0000313" key="2">
    <source>
        <dbReference type="Proteomes" id="UP000308121"/>
    </source>
</evidence>
<dbReference type="EMBL" id="SZYE01000006">
    <property type="protein sequence ID" value="TKR27147.1"/>
    <property type="molecule type" value="Genomic_DNA"/>
</dbReference>
<gene>
    <name evidence="1" type="ORF">FA014_01970</name>
</gene>
<comment type="caution">
    <text evidence="1">The sequence shown here is derived from an EMBL/GenBank/DDBJ whole genome shotgun (WGS) entry which is preliminary data.</text>
</comment>
<organism evidence="1 2">
    <name type="scientific">Cellulomonas hominis</name>
    <dbReference type="NCBI Taxonomy" id="156981"/>
    <lineage>
        <taxon>Bacteria</taxon>
        <taxon>Bacillati</taxon>
        <taxon>Actinomycetota</taxon>
        <taxon>Actinomycetes</taxon>
        <taxon>Micrococcales</taxon>
        <taxon>Cellulomonadaceae</taxon>
        <taxon>Cellulomonas</taxon>
    </lineage>
</organism>
<reference evidence="1 2" key="1">
    <citation type="submission" date="2019-05" db="EMBL/GenBank/DDBJ databases">
        <title>Genome sequence of Cellulomonas hominis strain CS1.</title>
        <authorList>
            <person name="Belmont J."/>
            <person name="Maclea K.S."/>
        </authorList>
    </citation>
    <scope>NUCLEOTIDE SEQUENCE [LARGE SCALE GENOMIC DNA]</scope>
    <source>
        <strain evidence="1 2">CS1</strain>
    </source>
</reference>
<dbReference type="AlphaFoldDB" id="A0A7Z8K1X3"/>
<protein>
    <submittedName>
        <fullName evidence="1">Uncharacterized protein</fullName>
    </submittedName>
</protein>
<dbReference type="OrthoDB" id="4772768at2"/>
<sequence>MCPRCTSTLRGLLTDLPGLFGDLDVARTRQARWGSRTAGASTTTPLPFALEPADARWVLLDTLLAWLDWVTAVRAHRPPATWAEVEDYLVRWRGGAVDWLARHPDGAAAVDELTAALRNARRAIDSPARRLYAGPCTAVVPGEGGLAVECGTDLLAAPGSAVVECRSCGTAWPLAERRSWLLERAEDVLLPAAEIARAVDGLGLRLSENTLRSWVRQGRLVRRGRAVLTDGRTAETYRVGDVLDLVHAAAARRGRGRRLVAT</sequence>
<accession>A0A7Z8K1X3</accession>
<dbReference type="RefSeq" id="WP_154728035.1">
    <property type="nucleotide sequence ID" value="NZ_SZYE01000006.1"/>
</dbReference>
<evidence type="ECO:0000313" key="1">
    <source>
        <dbReference type="EMBL" id="TKR27147.1"/>
    </source>
</evidence>
<dbReference type="Proteomes" id="UP000308121">
    <property type="component" value="Unassembled WGS sequence"/>
</dbReference>